<evidence type="ECO:0000256" key="1">
    <source>
        <dbReference type="SAM" id="Phobius"/>
    </source>
</evidence>
<feature type="transmembrane region" description="Helical" evidence="1">
    <location>
        <begin position="6"/>
        <end position="25"/>
    </location>
</feature>
<comment type="caution">
    <text evidence="2">The sequence shown here is derived from an EMBL/GenBank/DDBJ whole genome shotgun (WGS) entry which is preliminary data.</text>
</comment>
<gene>
    <name evidence="2" type="ORF">LMG7974_01318</name>
</gene>
<organism evidence="2 3">
    <name type="scientific">Campylobacter majalis</name>
    <dbReference type="NCBI Taxonomy" id="2790656"/>
    <lineage>
        <taxon>Bacteria</taxon>
        <taxon>Pseudomonadati</taxon>
        <taxon>Campylobacterota</taxon>
        <taxon>Epsilonproteobacteria</taxon>
        <taxon>Campylobacterales</taxon>
        <taxon>Campylobacteraceae</taxon>
        <taxon>Campylobacter</taxon>
    </lineage>
</organism>
<name>A0ABN7K9K8_9BACT</name>
<proteinExistence type="predicted"/>
<keyword evidence="1" id="KW-0472">Membrane</keyword>
<feature type="transmembrane region" description="Helical" evidence="1">
    <location>
        <begin position="32"/>
        <end position="51"/>
    </location>
</feature>
<sequence>MCCFGIRVLMLFFITFASIFLHKFFPLYPALLYYFILANLLSITMLLLYFSNKLPEYFKPQTLHYFSLIGGFLMMIIGYFYIAKKFDKFLIIEILIAIFWGILFYIIGQNFTEILEFVRVAYA</sequence>
<evidence type="ECO:0000313" key="3">
    <source>
        <dbReference type="Proteomes" id="UP000789803"/>
    </source>
</evidence>
<reference evidence="2 3" key="1">
    <citation type="submission" date="2020-11" db="EMBL/GenBank/DDBJ databases">
        <authorList>
            <person name="Peeters C."/>
        </authorList>
    </citation>
    <scope>NUCLEOTIDE SEQUENCE [LARGE SCALE GENOMIC DNA]</scope>
    <source>
        <strain evidence="2 3">LMG 7974</strain>
    </source>
</reference>
<dbReference type="EMBL" id="CAJHOF010000012">
    <property type="protein sequence ID" value="CAD7289062.1"/>
    <property type="molecule type" value="Genomic_DNA"/>
</dbReference>
<keyword evidence="1" id="KW-1133">Transmembrane helix</keyword>
<accession>A0ABN7K9K8</accession>
<feature type="transmembrane region" description="Helical" evidence="1">
    <location>
        <begin position="63"/>
        <end position="82"/>
    </location>
</feature>
<keyword evidence="3" id="KW-1185">Reference proteome</keyword>
<protein>
    <submittedName>
        <fullName evidence="2">Uncharacterized protein</fullName>
    </submittedName>
</protein>
<evidence type="ECO:0000313" key="2">
    <source>
        <dbReference type="EMBL" id="CAD7289062.1"/>
    </source>
</evidence>
<keyword evidence="1" id="KW-0812">Transmembrane</keyword>
<dbReference type="Proteomes" id="UP000789803">
    <property type="component" value="Unassembled WGS sequence"/>
</dbReference>
<feature type="transmembrane region" description="Helical" evidence="1">
    <location>
        <begin position="89"/>
        <end position="107"/>
    </location>
</feature>